<reference evidence="2 3" key="1">
    <citation type="submission" date="2019-08" db="EMBL/GenBank/DDBJ databases">
        <title>Genome of Phaeodactylibacter luteus.</title>
        <authorList>
            <person name="Bowman J.P."/>
        </authorList>
    </citation>
    <scope>NUCLEOTIDE SEQUENCE [LARGE SCALE GENOMIC DNA]</scope>
    <source>
        <strain evidence="2 3">KCTC 42180</strain>
    </source>
</reference>
<accession>A0A5C6RLQ4</accession>
<proteinExistence type="predicted"/>
<evidence type="ECO:0000313" key="3">
    <source>
        <dbReference type="Proteomes" id="UP000321580"/>
    </source>
</evidence>
<keyword evidence="3" id="KW-1185">Reference proteome</keyword>
<sequence>MAKNNPKKEDSKAEKPGVHKDLEGFEIKINEFGEVTTSFDVDRVNEFLNKNLEDKKLKSRDEEE</sequence>
<comment type="caution">
    <text evidence="2">The sequence shown here is derived from an EMBL/GenBank/DDBJ whole genome shotgun (WGS) entry which is preliminary data.</text>
</comment>
<organism evidence="2 3">
    <name type="scientific">Phaeodactylibacter luteus</name>
    <dbReference type="NCBI Taxonomy" id="1564516"/>
    <lineage>
        <taxon>Bacteria</taxon>
        <taxon>Pseudomonadati</taxon>
        <taxon>Bacteroidota</taxon>
        <taxon>Saprospiria</taxon>
        <taxon>Saprospirales</taxon>
        <taxon>Haliscomenobacteraceae</taxon>
        <taxon>Phaeodactylibacter</taxon>
    </lineage>
</organism>
<dbReference type="OrthoDB" id="982933at2"/>
<dbReference type="Proteomes" id="UP000321580">
    <property type="component" value="Unassembled WGS sequence"/>
</dbReference>
<gene>
    <name evidence="2" type="ORF">FRY97_10180</name>
</gene>
<protein>
    <submittedName>
        <fullName evidence="2">Uncharacterized protein</fullName>
    </submittedName>
</protein>
<dbReference type="EMBL" id="VOOR01000018">
    <property type="protein sequence ID" value="TXB63167.1"/>
    <property type="molecule type" value="Genomic_DNA"/>
</dbReference>
<feature type="region of interest" description="Disordered" evidence="1">
    <location>
        <begin position="1"/>
        <end position="20"/>
    </location>
</feature>
<dbReference type="RefSeq" id="WP_147167420.1">
    <property type="nucleotide sequence ID" value="NZ_VOOR01000018.1"/>
</dbReference>
<name>A0A5C6RLQ4_9BACT</name>
<evidence type="ECO:0000313" key="2">
    <source>
        <dbReference type="EMBL" id="TXB63167.1"/>
    </source>
</evidence>
<evidence type="ECO:0000256" key="1">
    <source>
        <dbReference type="SAM" id="MobiDB-lite"/>
    </source>
</evidence>
<dbReference type="AlphaFoldDB" id="A0A5C6RLQ4"/>